<dbReference type="InterPro" id="IPR004629">
    <property type="entry name" value="WecG_TagA_CpsF"/>
</dbReference>
<keyword evidence="1" id="KW-0328">Glycosyltransferase</keyword>
<protein>
    <submittedName>
        <fullName evidence="3">Glycosyltransferase</fullName>
    </submittedName>
</protein>
<evidence type="ECO:0000313" key="3">
    <source>
        <dbReference type="EMBL" id="QAR34184.1"/>
    </source>
</evidence>
<dbReference type="PANTHER" id="PTHR34136:SF1">
    <property type="entry name" value="UDP-N-ACETYL-D-MANNOSAMINURONIC ACID TRANSFERASE"/>
    <property type="match status" value="1"/>
</dbReference>
<dbReference type="PANTHER" id="PTHR34136">
    <property type="match status" value="1"/>
</dbReference>
<gene>
    <name evidence="3" type="ORF">EP073_12450</name>
</gene>
<dbReference type="AlphaFoldDB" id="A0A3R5UZD4"/>
<dbReference type="EMBL" id="CP035108">
    <property type="protein sequence ID" value="QAR34184.1"/>
    <property type="molecule type" value="Genomic_DNA"/>
</dbReference>
<dbReference type="GO" id="GO:0016758">
    <property type="term" value="F:hexosyltransferase activity"/>
    <property type="evidence" value="ECO:0007669"/>
    <property type="project" value="TreeGrafter"/>
</dbReference>
<evidence type="ECO:0000256" key="1">
    <source>
        <dbReference type="ARBA" id="ARBA00022676"/>
    </source>
</evidence>
<dbReference type="Proteomes" id="UP000287502">
    <property type="component" value="Chromosome"/>
</dbReference>
<name>A0A3R5UZD4_9BACT</name>
<dbReference type="CDD" id="cd06533">
    <property type="entry name" value="Glyco_transf_WecG_TagA"/>
    <property type="match status" value="1"/>
</dbReference>
<dbReference type="NCBIfam" id="TIGR00696">
    <property type="entry name" value="wecG_tagA_cpsF"/>
    <property type="match status" value="1"/>
</dbReference>
<dbReference type="KEGG" id="gtl:EP073_12450"/>
<sequence>MEILGYNVFDEGITSIGSNEKRQIINTINPHSYIIATKDKVFTQALQESDILLPDGSGIVFAASFLKKRKIRKISGFDLHKYLLEEMNKIDGRVFYLGASEKCLELIKKRIDKEYPKIEVGVYSPLYKAQFSESDNLLMIEKVNEFKPNILFIGMTAPKQEKWLHIHKDKLFFSTACSVGAVFDFYAGLVKRPSNFWIKLHLEWLIRFLKEPKRLWERNLVSTPLFVYAVVKEKVKIMRER</sequence>
<keyword evidence="4" id="KW-1185">Reference proteome</keyword>
<accession>A0A3R5UZD4</accession>
<dbReference type="RefSeq" id="WP_128467489.1">
    <property type="nucleotide sequence ID" value="NZ_CP035108.1"/>
</dbReference>
<keyword evidence="2 3" id="KW-0808">Transferase</keyword>
<proteinExistence type="predicted"/>
<dbReference type="Pfam" id="PF03808">
    <property type="entry name" value="Glyco_tran_WecG"/>
    <property type="match status" value="1"/>
</dbReference>
<reference evidence="3 4" key="1">
    <citation type="submission" date="2019-01" db="EMBL/GenBank/DDBJ databases">
        <title>Geovibrio thiophilus DSM 11263, complete genome.</title>
        <authorList>
            <person name="Spring S."/>
            <person name="Bunk B."/>
            <person name="Sproer C."/>
        </authorList>
    </citation>
    <scope>NUCLEOTIDE SEQUENCE [LARGE SCALE GENOMIC DNA]</scope>
    <source>
        <strain evidence="3 4">DSM 11263</strain>
    </source>
</reference>
<dbReference type="OrthoDB" id="9771846at2"/>
<evidence type="ECO:0000313" key="4">
    <source>
        <dbReference type="Proteomes" id="UP000287502"/>
    </source>
</evidence>
<organism evidence="3 4">
    <name type="scientific">Geovibrio thiophilus</name>
    <dbReference type="NCBI Taxonomy" id="139438"/>
    <lineage>
        <taxon>Bacteria</taxon>
        <taxon>Pseudomonadati</taxon>
        <taxon>Deferribacterota</taxon>
        <taxon>Deferribacteres</taxon>
        <taxon>Deferribacterales</taxon>
        <taxon>Geovibrionaceae</taxon>
        <taxon>Geovibrio</taxon>
    </lineage>
</organism>
<evidence type="ECO:0000256" key="2">
    <source>
        <dbReference type="ARBA" id="ARBA00022679"/>
    </source>
</evidence>